<dbReference type="InterPro" id="IPR006887">
    <property type="entry name" value="P4R3-like_central_dom"/>
</dbReference>
<evidence type="ECO:0000256" key="3">
    <source>
        <dbReference type="ARBA" id="ARBA00023242"/>
    </source>
</evidence>
<dbReference type="EnsemblMetazoa" id="AATE003736-RA">
    <property type="protein sequence ID" value="AATE003736-PA.1"/>
    <property type="gene ID" value="AATE003736"/>
</dbReference>
<keyword evidence="3" id="KW-0539">Nucleus</keyword>
<dbReference type="InterPro" id="IPR016024">
    <property type="entry name" value="ARM-type_fold"/>
</dbReference>
<dbReference type="GO" id="GO:0072542">
    <property type="term" value="F:protein phosphatase activator activity"/>
    <property type="evidence" value="ECO:0007669"/>
    <property type="project" value="TreeGrafter"/>
</dbReference>
<organism evidence="7">
    <name type="scientific">Anopheles atroparvus</name>
    <name type="common">European mosquito</name>
    <dbReference type="NCBI Taxonomy" id="41427"/>
    <lineage>
        <taxon>Eukaryota</taxon>
        <taxon>Metazoa</taxon>
        <taxon>Ecdysozoa</taxon>
        <taxon>Arthropoda</taxon>
        <taxon>Hexapoda</taxon>
        <taxon>Insecta</taxon>
        <taxon>Pterygota</taxon>
        <taxon>Neoptera</taxon>
        <taxon>Endopterygota</taxon>
        <taxon>Diptera</taxon>
        <taxon>Nematocera</taxon>
        <taxon>Culicoidea</taxon>
        <taxon>Culicidae</taxon>
        <taxon>Anophelinae</taxon>
        <taxon>Anopheles</taxon>
    </lineage>
</organism>
<proteinExistence type="inferred from homology"/>
<feature type="compositionally biased region" description="Basic residues" evidence="4">
    <location>
        <begin position="81"/>
        <end position="98"/>
    </location>
</feature>
<feature type="compositionally biased region" description="Low complexity" evidence="4">
    <location>
        <begin position="1260"/>
        <end position="1285"/>
    </location>
</feature>
<feature type="compositionally biased region" description="Gly residues" evidence="4">
    <location>
        <begin position="125"/>
        <end position="134"/>
    </location>
</feature>
<evidence type="ECO:0000259" key="6">
    <source>
        <dbReference type="Pfam" id="PF22972"/>
    </source>
</evidence>
<protein>
    <submittedName>
        <fullName evidence="7">SMK-1 domain-containing protein</fullName>
    </submittedName>
</protein>
<feature type="region of interest" description="Disordered" evidence="4">
    <location>
        <begin position="1174"/>
        <end position="1240"/>
    </location>
</feature>
<feature type="compositionally biased region" description="Polar residues" evidence="4">
    <location>
        <begin position="1227"/>
        <end position="1240"/>
    </location>
</feature>
<evidence type="ECO:0000256" key="4">
    <source>
        <dbReference type="SAM" id="MobiDB-lite"/>
    </source>
</evidence>
<feature type="domain" description="Serine/threonine-protein phosphatase 4 regulatory subunit 3-like central" evidence="5">
    <location>
        <begin position="315"/>
        <end position="811"/>
    </location>
</feature>
<dbReference type="SUPFAM" id="SSF50729">
    <property type="entry name" value="PH domain-like"/>
    <property type="match status" value="1"/>
</dbReference>
<sequence length="1321" mass="144746">MSRRRIRFPYVVHLNELESLQKAGYETATIENSEEKVACKILKKRKKKHSSSSSILGFRAAGQQVQQQQQQQRPSLLHQHQQQRYHRPLHNPSKKQHRQREPFNRRHRAFGRVGTYRSGEQERIGGAGSSGRGGDQQRVPAATTTSCCGNSGNNSIGSGVVSANGSRRNMTTDTRRRVKLYALNADRQWDDRGTGHVTSSYVDRVKGVSLLVHAENDGSMLLESKIHPDTIYHKQQDTLIVWSEGDNFDLALSFQEKAGCDEIWEKICQVQGKDPSVEITQDVVEESEDERFEDMSDSAPPIELPPCELNRLEDISEVIASGLTTANRKDKLALAIESENYIKKLLGLFHICEDLDNQEGLHYLYEIFKNIFLLNKNGLFEIMFAEDTIFDVVGCLEYDPSGNPPKNHRQYLKKLVKFREAIPIRNTDLLAKIHQTYRVQYIQDIVLPTPSMFEDNMLNTLSSFIFFNKVEIVTLIQEDEKFLDDLFTMLTDQQTPDSKRRDSILFLKEFCNFAQFLQPQGKETFYKTLINLGVLPALEITLAINDKKTKEASIDILITIVEYSPSIVRDYTLQQYNNSDTDEDQTLINISIEQMLSDSEPELGGAVQLMGVLRILLDPENMLSSSNKSEKSDFLNFFYKHSIQTLIAPLLRQTQTEKPVKEDYHSVQLLGLVLELLAFCVEHHTYHIKNCIINKDLLRRILVLMSSRHTFLVLGALRFLRKIVALKDEFYNRRVVWHIVKGNLFEPVVEAFIRNNGRYNLLESAILELFEFIKLEDIKSLYTYFVESFGRNFDDVQYVQTFKTLRSKYDQQQDRLKEKEKGNLDSVPSILRNSNRYRRDQRQMDAEEEIWFNEDEDYAEGAGKMFDKKAMDTASSLNGPKYSTGGPSHPLLHTGASATATSADEAATASMLSINNGTDSDGTAGVSVPAPSVVVGQHDAVSAEDLQSGSLDSSSLSHAVAVVAAVVASNNGLQSSSVESGSSLDVNHHHHHVLGVGVSAAASLTPAEESALEDANSLVVSALGESDLSAVYQLQSAASTVVDTDKFPATIEPASSSTNSCEVAIAAAAAAASSTSSIPATGDACLNGSAEAPELSATVPGSTSTGITNSEDEASCSVSSNPSSSVSVASKTHEASVDESLLGGEADAISARVGHGSVSDASAEVTSTDLMAVADRSHTDTNAGTTGGSSSSSTPANVTAPTLDDMAEPNATDDGENHRESRKRTLQHSSNDNGDAVSTTSSSLLVAPVLDSAPAVEEPTTSATMESTSQASSTTSAAASASSTSVVSGPKKGLVDYEGDSDDEDDDDETDSPAQKKARIA</sequence>
<feature type="region of interest" description="Disordered" evidence="4">
    <location>
        <begin position="1254"/>
        <end position="1321"/>
    </location>
</feature>
<name>A0A182IQV1_ANOAO</name>
<dbReference type="GO" id="GO:0006974">
    <property type="term" value="P:DNA damage response"/>
    <property type="evidence" value="ECO:0007669"/>
    <property type="project" value="TreeGrafter"/>
</dbReference>
<dbReference type="InterPro" id="IPR051137">
    <property type="entry name" value="PP4R3-like"/>
</dbReference>
<feature type="compositionally biased region" description="Low complexity" evidence="4">
    <location>
        <begin position="63"/>
        <end position="80"/>
    </location>
</feature>
<feature type="region of interest" description="Disordered" evidence="4">
    <location>
        <begin position="60"/>
        <end position="146"/>
    </location>
</feature>
<feature type="compositionally biased region" description="Acidic residues" evidence="4">
    <location>
        <begin position="1297"/>
        <end position="1311"/>
    </location>
</feature>
<dbReference type="Pfam" id="PF04802">
    <property type="entry name" value="PP4R3"/>
    <property type="match status" value="1"/>
</dbReference>
<evidence type="ECO:0000259" key="5">
    <source>
        <dbReference type="Pfam" id="PF04802"/>
    </source>
</evidence>
<dbReference type="FunFam" id="2.30.29.30:FF:000051">
    <property type="entry name" value="Serine/threonine-protein phosphatase 4 regulatory subunit 3B"/>
    <property type="match status" value="1"/>
</dbReference>
<feature type="domain" description="PP4R3 EVH1-like" evidence="6">
    <location>
        <begin position="175"/>
        <end position="271"/>
    </location>
</feature>
<dbReference type="SUPFAM" id="SSF48371">
    <property type="entry name" value="ARM repeat"/>
    <property type="match status" value="1"/>
</dbReference>
<dbReference type="PANTHER" id="PTHR23318:SF0">
    <property type="entry name" value="SERINE_THREONINE-PROTEIN PHOSPHATASE 4 REGULATORY SUBUNIT 3"/>
    <property type="match status" value="1"/>
</dbReference>
<feature type="compositionally biased region" description="Acidic residues" evidence="4">
    <location>
        <begin position="1205"/>
        <end position="1214"/>
    </location>
</feature>
<dbReference type="GO" id="GO:0030289">
    <property type="term" value="C:protein phosphatase 4 complex"/>
    <property type="evidence" value="ECO:0007669"/>
    <property type="project" value="TreeGrafter"/>
</dbReference>
<evidence type="ECO:0000256" key="1">
    <source>
        <dbReference type="ARBA" id="ARBA00004123"/>
    </source>
</evidence>
<evidence type="ECO:0000313" key="7">
    <source>
        <dbReference type="EnsemblMetazoa" id="AATE003736-PA.1"/>
    </source>
</evidence>
<dbReference type="Gene3D" id="2.30.29.30">
    <property type="entry name" value="Pleckstrin-homology domain (PH domain)/Phosphotyrosine-binding domain (PTB)"/>
    <property type="match status" value="1"/>
</dbReference>
<dbReference type="InterPro" id="IPR011993">
    <property type="entry name" value="PH-like_dom_sf"/>
</dbReference>
<dbReference type="STRING" id="41427.A0A182IQV1"/>
<dbReference type="Pfam" id="PF22972">
    <property type="entry name" value="EVH1_PP4R3"/>
    <property type="match status" value="1"/>
</dbReference>
<evidence type="ECO:0000256" key="2">
    <source>
        <dbReference type="ARBA" id="ARBA00008809"/>
    </source>
</evidence>
<accession>A0A182IQV1</accession>
<feature type="compositionally biased region" description="Low complexity" evidence="4">
    <location>
        <begin position="1115"/>
        <end position="1130"/>
    </location>
</feature>
<comment type="similarity">
    <text evidence="2">Belongs to the SMEK family.</text>
</comment>
<dbReference type="VEuPathDB" id="VectorBase:AATE003736"/>
<reference evidence="7" key="1">
    <citation type="submission" date="2022-08" db="UniProtKB">
        <authorList>
            <consortium name="EnsemblMetazoa"/>
        </authorList>
    </citation>
    <scope>IDENTIFICATION</scope>
    <source>
        <strain evidence="7">EBRO</strain>
    </source>
</reference>
<feature type="compositionally biased region" description="Polar residues" evidence="4">
    <location>
        <begin position="1099"/>
        <end position="1109"/>
    </location>
</feature>
<comment type="subcellular location">
    <subcellularLocation>
        <location evidence="1">Nucleus</location>
    </subcellularLocation>
</comment>
<dbReference type="GO" id="GO:0005654">
    <property type="term" value="C:nucleoplasm"/>
    <property type="evidence" value="ECO:0007669"/>
    <property type="project" value="TreeGrafter"/>
</dbReference>
<feature type="region of interest" description="Disordered" evidence="4">
    <location>
        <begin position="1093"/>
        <end position="1139"/>
    </location>
</feature>
<dbReference type="InterPro" id="IPR055236">
    <property type="entry name" value="EVH1_PP4R3"/>
</dbReference>
<dbReference type="PANTHER" id="PTHR23318">
    <property type="entry name" value="ATP SYNTHASE GAMMA-RELATED"/>
    <property type="match status" value="1"/>
</dbReference>